<organism evidence="1 2">
    <name type="scientific">Bacillus phage vB_BaeroP_SYYB1</name>
    <dbReference type="NCBI Taxonomy" id="2980552"/>
    <lineage>
        <taxon>Viruses</taxon>
        <taxon>Duplodnaviria</taxon>
        <taxon>Heunggongvirae</taxon>
        <taxon>Uroviricota</taxon>
        <taxon>Caudoviricetes</taxon>
        <taxon>Salasmaviridae</taxon>
        <taxon>Tatarstanvirinae</taxon>
        <taxon>Gaunavirus</taxon>
        <taxon>Gaunavirus syybuna</taxon>
    </lineage>
</organism>
<reference evidence="1" key="1">
    <citation type="submission" date="2022-09" db="EMBL/GenBank/DDBJ databases">
        <authorList>
            <person name="Xie Z."/>
            <person name="Yang M."/>
        </authorList>
    </citation>
    <scope>NUCLEOTIDE SEQUENCE</scope>
</reference>
<name>A0A977SME3_9CAUD</name>
<evidence type="ECO:0000313" key="2">
    <source>
        <dbReference type="Proteomes" id="UP001064695"/>
    </source>
</evidence>
<protein>
    <submittedName>
        <fullName evidence="1">Head completion protein</fullName>
    </submittedName>
</protein>
<dbReference type="Proteomes" id="UP001064695">
    <property type="component" value="Segment"/>
</dbReference>
<sequence length="129" mass="15109">MDRPNLIGSPRLGNPLLPYRYNIDYLPTAMDESLTLLQKVNRLIEYAHELGKVTQEMLDRWNEVIKWLMEDGVKDAVKSLLDEWLADGTLEELINVRLFEKKPNIYVQATEPTDVPPNSHWYRVVRSEQ</sequence>
<proteinExistence type="predicted"/>
<dbReference type="EMBL" id="OP433492">
    <property type="protein sequence ID" value="UXN78507.1"/>
    <property type="molecule type" value="Genomic_DNA"/>
</dbReference>
<keyword evidence="2" id="KW-1185">Reference proteome</keyword>
<accession>A0A977SME3</accession>
<gene>
    <name evidence="1" type="ORF">SYYB1_18</name>
</gene>
<evidence type="ECO:0000313" key="1">
    <source>
        <dbReference type="EMBL" id="UXN78507.1"/>
    </source>
</evidence>